<dbReference type="InterPro" id="IPR050960">
    <property type="entry name" value="AB_hydrolase_4_sf"/>
</dbReference>
<keyword evidence="2" id="KW-1133">Transmembrane helix</keyword>
<dbReference type="OrthoDB" id="5954035at2759"/>
<gene>
    <name evidence="4" type="ORF">CPB83DRAFT_846672</name>
</gene>
<dbReference type="Gene3D" id="3.40.50.1820">
    <property type="entry name" value="alpha/beta hydrolase"/>
    <property type="match status" value="1"/>
</dbReference>
<evidence type="ECO:0000259" key="3">
    <source>
        <dbReference type="Pfam" id="PF00561"/>
    </source>
</evidence>
<keyword evidence="2" id="KW-0472">Membrane</keyword>
<dbReference type="EMBL" id="MU157830">
    <property type="protein sequence ID" value="KAF9532958.1"/>
    <property type="molecule type" value="Genomic_DNA"/>
</dbReference>
<dbReference type="GO" id="GO:0008126">
    <property type="term" value="F:acetylesterase activity"/>
    <property type="evidence" value="ECO:0007669"/>
    <property type="project" value="TreeGrafter"/>
</dbReference>
<evidence type="ECO:0000313" key="5">
    <source>
        <dbReference type="Proteomes" id="UP000807306"/>
    </source>
</evidence>
<comment type="caution">
    <text evidence="4">The sequence shown here is derived from an EMBL/GenBank/DDBJ whole genome shotgun (WGS) entry which is preliminary data.</text>
</comment>
<dbReference type="PANTHER" id="PTHR10794">
    <property type="entry name" value="ABHYDROLASE DOMAIN-CONTAINING PROTEIN"/>
    <property type="match status" value="1"/>
</dbReference>
<evidence type="ECO:0000256" key="2">
    <source>
        <dbReference type="SAM" id="Phobius"/>
    </source>
</evidence>
<accession>A0A9P6ENC6</accession>
<comment type="similarity">
    <text evidence="1">Belongs to the AB hydrolase superfamily. AB hydrolase 4 family.</text>
</comment>
<dbReference type="InterPro" id="IPR000073">
    <property type="entry name" value="AB_hydrolase_1"/>
</dbReference>
<evidence type="ECO:0000256" key="1">
    <source>
        <dbReference type="ARBA" id="ARBA00010884"/>
    </source>
</evidence>
<name>A0A9P6ENC6_9AGAR</name>
<reference evidence="4" key="1">
    <citation type="submission" date="2020-11" db="EMBL/GenBank/DDBJ databases">
        <authorList>
            <consortium name="DOE Joint Genome Institute"/>
            <person name="Ahrendt S."/>
            <person name="Riley R."/>
            <person name="Andreopoulos W."/>
            <person name="Labutti K."/>
            <person name="Pangilinan J."/>
            <person name="Ruiz-Duenas F.J."/>
            <person name="Barrasa J.M."/>
            <person name="Sanchez-Garcia M."/>
            <person name="Camarero S."/>
            <person name="Miyauchi S."/>
            <person name="Serrano A."/>
            <person name="Linde D."/>
            <person name="Babiker R."/>
            <person name="Drula E."/>
            <person name="Ayuso-Fernandez I."/>
            <person name="Pacheco R."/>
            <person name="Padilla G."/>
            <person name="Ferreira P."/>
            <person name="Barriuso J."/>
            <person name="Kellner H."/>
            <person name="Castanera R."/>
            <person name="Alfaro M."/>
            <person name="Ramirez L."/>
            <person name="Pisabarro A.G."/>
            <person name="Kuo A."/>
            <person name="Tritt A."/>
            <person name="Lipzen A."/>
            <person name="He G."/>
            <person name="Yan M."/>
            <person name="Ng V."/>
            <person name="Cullen D."/>
            <person name="Martin F."/>
            <person name="Rosso M.-N."/>
            <person name="Henrissat B."/>
            <person name="Hibbett D."/>
            <person name="Martinez A.T."/>
            <person name="Grigoriev I.V."/>
        </authorList>
    </citation>
    <scope>NUCLEOTIDE SEQUENCE</scope>
    <source>
        <strain evidence="4">CBS 506.95</strain>
    </source>
</reference>
<dbReference type="GO" id="GO:0051793">
    <property type="term" value="P:medium-chain fatty acid catabolic process"/>
    <property type="evidence" value="ECO:0007669"/>
    <property type="project" value="TreeGrafter"/>
</dbReference>
<dbReference type="PANTHER" id="PTHR10794:SF63">
    <property type="entry name" value="ALPHA_BETA HYDROLASE 1, ISOFORM A"/>
    <property type="match status" value="1"/>
</dbReference>
<keyword evidence="2" id="KW-0812">Transmembrane</keyword>
<dbReference type="InterPro" id="IPR029058">
    <property type="entry name" value="AB_hydrolase_fold"/>
</dbReference>
<keyword evidence="5" id="KW-1185">Reference proteome</keyword>
<dbReference type="SUPFAM" id="SSF53474">
    <property type="entry name" value="alpha/beta-Hydrolases"/>
    <property type="match status" value="1"/>
</dbReference>
<sequence>MPYLCTLSPPTNLPTIGIYLIMGALVSVLVLVAMAGFFFNSFPGASARDEEPEVRFAEKPALLQVRKHEDSDEVEEISMKELLETRCKSLFKPFKPMWWLGNGHLQTIYCVMGDFSKRDLMWYHRTYLTLADGGTLGLDFAPADHSNLKEDTPIVVVQHGLTGGSYEPYVRAVLSKACAPVEAGGLGYRAVVVNFRGCAGIPITSPLLYSACHTDDTREALRHVAHLYPKAPLLGLGFSLGSNVVTRYLGEEGELTRLHAACTLACPWDLKQNNEELLASFTGRHVYSKAMGGNLLRLLKRHVKSILQHPNEEVTAACHQALKLKNPTLDKFDDTFTRVAGGPGPHFPFRNSDDYYIWGSSHKIVDQITVPYLGINAADDPVVRFVPMEGGGNGLVAMELTRGGGHLGWFQYGKDGSVDRWTTEPVLEWLKLMGTDVVHDPKPRGSEIYVDEEGFLRERAHPRLGCKVKEGGGLIDGNGGEEGMIQGL</sequence>
<dbReference type="GO" id="GO:0047372">
    <property type="term" value="F:monoacylglycerol lipase activity"/>
    <property type="evidence" value="ECO:0007669"/>
    <property type="project" value="TreeGrafter"/>
</dbReference>
<dbReference type="GO" id="GO:0051792">
    <property type="term" value="P:medium-chain fatty acid biosynthetic process"/>
    <property type="evidence" value="ECO:0007669"/>
    <property type="project" value="TreeGrafter"/>
</dbReference>
<dbReference type="Pfam" id="PF00561">
    <property type="entry name" value="Abhydrolase_1"/>
    <property type="match status" value="1"/>
</dbReference>
<proteinExistence type="inferred from homology"/>
<feature type="domain" description="AB hydrolase-1" evidence="3">
    <location>
        <begin position="153"/>
        <end position="383"/>
    </location>
</feature>
<dbReference type="AlphaFoldDB" id="A0A9P6ENC6"/>
<protein>
    <submittedName>
        <fullName evidence="4">Alpha/Beta hydrolase protein</fullName>
    </submittedName>
</protein>
<dbReference type="Proteomes" id="UP000807306">
    <property type="component" value="Unassembled WGS sequence"/>
</dbReference>
<organism evidence="4 5">
    <name type="scientific">Crepidotus variabilis</name>
    <dbReference type="NCBI Taxonomy" id="179855"/>
    <lineage>
        <taxon>Eukaryota</taxon>
        <taxon>Fungi</taxon>
        <taxon>Dikarya</taxon>
        <taxon>Basidiomycota</taxon>
        <taxon>Agaricomycotina</taxon>
        <taxon>Agaricomycetes</taxon>
        <taxon>Agaricomycetidae</taxon>
        <taxon>Agaricales</taxon>
        <taxon>Agaricineae</taxon>
        <taxon>Crepidotaceae</taxon>
        <taxon>Crepidotus</taxon>
    </lineage>
</organism>
<feature type="transmembrane region" description="Helical" evidence="2">
    <location>
        <begin position="16"/>
        <end position="39"/>
    </location>
</feature>
<keyword evidence="4" id="KW-0378">Hydrolase</keyword>
<evidence type="ECO:0000313" key="4">
    <source>
        <dbReference type="EMBL" id="KAF9532958.1"/>
    </source>
</evidence>